<dbReference type="PANTHER" id="PTHR30146">
    <property type="entry name" value="LACI-RELATED TRANSCRIPTIONAL REPRESSOR"/>
    <property type="match status" value="1"/>
</dbReference>
<keyword evidence="2" id="KW-0805">Transcription regulation</keyword>
<keyword evidence="1" id="KW-0678">Repressor</keyword>
<dbReference type="CDD" id="cd01392">
    <property type="entry name" value="HTH_LacI"/>
    <property type="match status" value="1"/>
</dbReference>
<evidence type="ECO:0000313" key="6">
    <source>
        <dbReference type="EMBL" id="OCT10535.1"/>
    </source>
</evidence>
<evidence type="ECO:0000256" key="3">
    <source>
        <dbReference type="ARBA" id="ARBA00023125"/>
    </source>
</evidence>
<dbReference type="Pfam" id="PF13377">
    <property type="entry name" value="Peripla_BP_3"/>
    <property type="match status" value="1"/>
</dbReference>
<dbReference type="EMBL" id="LYPC01000032">
    <property type="protein sequence ID" value="OCT10535.1"/>
    <property type="molecule type" value="Genomic_DNA"/>
</dbReference>
<reference evidence="7" key="1">
    <citation type="submission" date="2016-05" db="EMBL/GenBank/DDBJ databases">
        <title>Paenibacillus oryzae. sp. nov., isolated from the rice root.</title>
        <authorList>
            <person name="Zhang J."/>
            <person name="Zhang X."/>
        </authorList>
    </citation>
    <scope>NUCLEOTIDE SEQUENCE [LARGE SCALE GENOMIC DNA]</scope>
    <source>
        <strain evidence="7">KCTC13222</strain>
    </source>
</reference>
<dbReference type="Gene3D" id="3.40.50.2300">
    <property type="match status" value="2"/>
</dbReference>
<keyword evidence="3" id="KW-0238">DNA-binding</keyword>
<dbReference type="InterPro" id="IPR000843">
    <property type="entry name" value="HTH_LacI"/>
</dbReference>
<protein>
    <recommendedName>
        <fullName evidence="5">HTH lacI-type domain-containing protein</fullName>
    </recommendedName>
</protein>
<dbReference type="GO" id="GO:0000976">
    <property type="term" value="F:transcription cis-regulatory region binding"/>
    <property type="evidence" value="ECO:0007669"/>
    <property type="project" value="TreeGrafter"/>
</dbReference>
<dbReference type="Gene3D" id="1.10.260.40">
    <property type="entry name" value="lambda repressor-like DNA-binding domains"/>
    <property type="match status" value="1"/>
</dbReference>
<evidence type="ECO:0000256" key="2">
    <source>
        <dbReference type="ARBA" id="ARBA00023015"/>
    </source>
</evidence>
<organism evidence="6 7">
    <name type="scientific">Paenibacillus pectinilyticus</name>
    <dbReference type="NCBI Taxonomy" id="512399"/>
    <lineage>
        <taxon>Bacteria</taxon>
        <taxon>Bacillati</taxon>
        <taxon>Bacillota</taxon>
        <taxon>Bacilli</taxon>
        <taxon>Bacillales</taxon>
        <taxon>Paenibacillaceae</taxon>
        <taxon>Paenibacillus</taxon>
    </lineage>
</organism>
<evidence type="ECO:0000256" key="4">
    <source>
        <dbReference type="ARBA" id="ARBA00023163"/>
    </source>
</evidence>
<dbReference type="STRING" id="512399.A8709_12115"/>
<dbReference type="SUPFAM" id="SSF47413">
    <property type="entry name" value="lambda repressor-like DNA-binding domains"/>
    <property type="match status" value="1"/>
</dbReference>
<dbReference type="InterPro" id="IPR028082">
    <property type="entry name" value="Peripla_BP_I"/>
</dbReference>
<feature type="domain" description="HTH lacI-type" evidence="5">
    <location>
        <begin position="11"/>
        <end position="54"/>
    </location>
</feature>
<gene>
    <name evidence="6" type="ORF">A8709_12115</name>
</gene>
<dbReference type="SUPFAM" id="SSF53822">
    <property type="entry name" value="Periplasmic binding protein-like I"/>
    <property type="match status" value="1"/>
</dbReference>
<accession>A0A1C0ZR41</accession>
<dbReference type="Pfam" id="PF00356">
    <property type="entry name" value="LacI"/>
    <property type="match status" value="1"/>
</dbReference>
<dbReference type="InterPro" id="IPR046335">
    <property type="entry name" value="LacI/GalR-like_sensor"/>
</dbReference>
<comment type="caution">
    <text evidence="6">The sequence shown here is derived from an EMBL/GenBank/DDBJ whole genome shotgun (WGS) entry which is preliminary data.</text>
</comment>
<evidence type="ECO:0000256" key="1">
    <source>
        <dbReference type="ARBA" id="ARBA00022491"/>
    </source>
</evidence>
<dbReference type="AlphaFoldDB" id="A0A1C0ZR41"/>
<dbReference type="Proteomes" id="UP000093309">
    <property type="component" value="Unassembled WGS sequence"/>
</dbReference>
<evidence type="ECO:0000313" key="7">
    <source>
        <dbReference type="Proteomes" id="UP000093309"/>
    </source>
</evidence>
<keyword evidence="4" id="KW-0804">Transcription</keyword>
<proteinExistence type="predicted"/>
<dbReference type="SMART" id="SM00354">
    <property type="entry name" value="HTH_LACI"/>
    <property type="match status" value="1"/>
</dbReference>
<dbReference type="PROSITE" id="PS50932">
    <property type="entry name" value="HTH_LACI_2"/>
    <property type="match status" value="1"/>
</dbReference>
<dbReference type="InterPro" id="IPR010982">
    <property type="entry name" value="Lambda_DNA-bd_dom_sf"/>
</dbReference>
<keyword evidence="7" id="KW-1185">Reference proteome</keyword>
<dbReference type="PANTHER" id="PTHR30146:SF148">
    <property type="entry name" value="HTH-TYPE TRANSCRIPTIONAL REPRESSOR PURR-RELATED"/>
    <property type="match status" value="1"/>
</dbReference>
<name>A0A1C0ZR41_9BACL</name>
<dbReference type="GO" id="GO:0003700">
    <property type="term" value="F:DNA-binding transcription factor activity"/>
    <property type="evidence" value="ECO:0007669"/>
    <property type="project" value="TreeGrafter"/>
</dbReference>
<evidence type="ECO:0000259" key="5">
    <source>
        <dbReference type="PROSITE" id="PS50932"/>
    </source>
</evidence>
<sequence length="377" mass="41894">MKWVRVLSRKITMQEIADRMGVSKYVVSKALAGKSGVSSETKQRVVQMAGQLGYLAQKKTTPSELDTNKKWRSEGADDGGSTVLVLMPNIRFQTKESTYWGKILDGISKELELRGADMLTLTLNAAEGLNSSLRPQGLAGVIGVGEISRPLLMEVIRLGLPLVLLDHDDPFISADQVFANNRESAYRIVQYLLGLEHRSVQFVGNTSFSKSFRERWHGFREALEEADIAYQPNAFQKLLHLESLDPHLQEEQIHDALRPHLERSTLPSALVCANDRIAQATIAALRSLGVSVPEEVSVTGFDNIELDYPLLAELTTVNVTKELIGKRGVDVLFWRIENPELPAETILLRGDIIVRNSTATSRIHDLPPIVRTPSPAR</sequence>